<evidence type="ECO:0000256" key="5">
    <source>
        <dbReference type="ARBA" id="ARBA00023163"/>
    </source>
</evidence>
<dbReference type="Gene3D" id="1.10.1740.10">
    <property type="match status" value="1"/>
</dbReference>
<dbReference type="Proteomes" id="UP001370348">
    <property type="component" value="Chromosome"/>
</dbReference>
<evidence type="ECO:0000313" key="8">
    <source>
        <dbReference type="EMBL" id="WXB15637.1"/>
    </source>
</evidence>
<keyword evidence="3" id="KW-0731">Sigma factor</keyword>
<dbReference type="InterPro" id="IPR039425">
    <property type="entry name" value="RNA_pol_sigma-70-like"/>
</dbReference>
<dbReference type="InterPro" id="IPR036388">
    <property type="entry name" value="WH-like_DNA-bd_sf"/>
</dbReference>
<evidence type="ECO:0000256" key="1">
    <source>
        <dbReference type="ARBA" id="ARBA00010641"/>
    </source>
</evidence>
<dbReference type="Pfam" id="PF08281">
    <property type="entry name" value="Sigma70_r4_2"/>
    <property type="match status" value="1"/>
</dbReference>
<feature type="domain" description="RNA polymerase sigma factor 70 region 4 type 2" evidence="7">
    <location>
        <begin position="122"/>
        <end position="160"/>
    </location>
</feature>
<feature type="domain" description="RNA polymerase sigma-70 region 2" evidence="6">
    <location>
        <begin position="19"/>
        <end position="80"/>
    </location>
</feature>
<dbReference type="PANTHER" id="PTHR43133">
    <property type="entry name" value="RNA POLYMERASE ECF-TYPE SIGMA FACTO"/>
    <property type="match status" value="1"/>
</dbReference>
<dbReference type="SUPFAM" id="SSF88946">
    <property type="entry name" value="Sigma2 domain of RNA polymerase sigma factors"/>
    <property type="match status" value="1"/>
</dbReference>
<dbReference type="InterPro" id="IPR013249">
    <property type="entry name" value="RNA_pol_sigma70_r4_t2"/>
</dbReference>
<dbReference type="InterPro" id="IPR014284">
    <property type="entry name" value="RNA_pol_sigma-70_dom"/>
</dbReference>
<evidence type="ECO:0000256" key="2">
    <source>
        <dbReference type="ARBA" id="ARBA00023015"/>
    </source>
</evidence>
<reference evidence="8 9" key="1">
    <citation type="submission" date="2021-12" db="EMBL/GenBank/DDBJ databases">
        <title>Discovery of the Pendulisporaceae a myxobacterial family with distinct sporulation behavior and unique specialized metabolism.</title>
        <authorList>
            <person name="Garcia R."/>
            <person name="Popoff A."/>
            <person name="Bader C.D."/>
            <person name="Loehr J."/>
            <person name="Walesch S."/>
            <person name="Walt C."/>
            <person name="Boldt J."/>
            <person name="Bunk B."/>
            <person name="Haeckl F.J.F.P.J."/>
            <person name="Gunesch A.P."/>
            <person name="Birkelbach J."/>
            <person name="Nuebel U."/>
            <person name="Pietschmann T."/>
            <person name="Bach T."/>
            <person name="Mueller R."/>
        </authorList>
    </citation>
    <scope>NUCLEOTIDE SEQUENCE [LARGE SCALE GENOMIC DNA]</scope>
    <source>
        <strain evidence="8 9">MSr11954</strain>
    </source>
</reference>
<evidence type="ECO:0000256" key="4">
    <source>
        <dbReference type="ARBA" id="ARBA00023125"/>
    </source>
</evidence>
<dbReference type="NCBIfam" id="TIGR02937">
    <property type="entry name" value="sigma70-ECF"/>
    <property type="match status" value="1"/>
</dbReference>
<dbReference type="InterPro" id="IPR007627">
    <property type="entry name" value="RNA_pol_sigma70_r2"/>
</dbReference>
<protein>
    <submittedName>
        <fullName evidence="8">RNA polymerase sigma factor</fullName>
    </submittedName>
</protein>
<gene>
    <name evidence="8" type="ORF">LZC94_48455</name>
</gene>
<dbReference type="RefSeq" id="WP_394825271.1">
    <property type="nucleotide sequence ID" value="NZ_CP089984.1"/>
</dbReference>
<organism evidence="8 9">
    <name type="scientific">Pendulispora albinea</name>
    <dbReference type="NCBI Taxonomy" id="2741071"/>
    <lineage>
        <taxon>Bacteria</taxon>
        <taxon>Pseudomonadati</taxon>
        <taxon>Myxococcota</taxon>
        <taxon>Myxococcia</taxon>
        <taxon>Myxococcales</taxon>
        <taxon>Sorangiineae</taxon>
        <taxon>Pendulisporaceae</taxon>
        <taxon>Pendulispora</taxon>
    </lineage>
</organism>
<dbReference type="Gene3D" id="1.10.10.10">
    <property type="entry name" value="Winged helix-like DNA-binding domain superfamily/Winged helix DNA-binding domain"/>
    <property type="match status" value="1"/>
</dbReference>
<keyword evidence="9" id="KW-1185">Reference proteome</keyword>
<evidence type="ECO:0000256" key="3">
    <source>
        <dbReference type="ARBA" id="ARBA00023082"/>
    </source>
</evidence>
<dbReference type="InterPro" id="IPR013325">
    <property type="entry name" value="RNA_pol_sigma_r2"/>
</dbReference>
<evidence type="ECO:0000259" key="6">
    <source>
        <dbReference type="Pfam" id="PF04542"/>
    </source>
</evidence>
<dbReference type="PANTHER" id="PTHR43133:SF8">
    <property type="entry name" value="RNA POLYMERASE SIGMA FACTOR HI_1459-RELATED"/>
    <property type="match status" value="1"/>
</dbReference>
<dbReference type="EMBL" id="CP089984">
    <property type="protein sequence ID" value="WXB15637.1"/>
    <property type="molecule type" value="Genomic_DNA"/>
</dbReference>
<comment type="similarity">
    <text evidence="1">Belongs to the sigma-70 factor family. ECF subfamily.</text>
</comment>
<proteinExistence type="inferred from homology"/>
<sequence length="189" mass="22061">MQVATARDEFFRRVFDAEFRYVWASLRRLGVDAGDIDDVAHEVFLAVHRQLDTYDHRRPIRPWLFAFALRFAADYRKQARIRFRAYHETGEPLDLQPRADELLERADDRRLAAAGLEGIALDRRAVFILYEIDEVPMSEIAASLGIPLHTAYSRLRVAREEFAAAVQARQQAERHLAERQQAERKEGRR</sequence>
<name>A0ABZ2LXM0_9BACT</name>
<keyword evidence="4" id="KW-0238">DNA-binding</keyword>
<accession>A0ABZ2LXM0</accession>
<keyword evidence="2" id="KW-0805">Transcription regulation</keyword>
<dbReference type="InterPro" id="IPR013324">
    <property type="entry name" value="RNA_pol_sigma_r3/r4-like"/>
</dbReference>
<keyword evidence="5" id="KW-0804">Transcription</keyword>
<evidence type="ECO:0000259" key="7">
    <source>
        <dbReference type="Pfam" id="PF08281"/>
    </source>
</evidence>
<evidence type="ECO:0000313" key="9">
    <source>
        <dbReference type="Proteomes" id="UP001370348"/>
    </source>
</evidence>
<dbReference type="SUPFAM" id="SSF88659">
    <property type="entry name" value="Sigma3 and sigma4 domains of RNA polymerase sigma factors"/>
    <property type="match status" value="1"/>
</dbReference>
<dbReference type="Pfam" id="PF04542">
    <property type="entry name" value="Sigma70_r2"/>
    <property type="match status" value="1"/>
</dbReference>